<evidence type="ECO:0000259" key="2">
    <source>
        <dbReference type="Pfam" id="PF13649"/>
    </source>
</evidence>
<protein>
    <submittedName>
        <fullName evidence="3">Methyltransferase family protein</fullName>
    </submittedName>
</protein>
<name>A0A3N4TWE4_9BURK</name>
<dbReference type="InterPro" id="IPR029063">
    <property type="entry name" value="SAM-dependent_MTases_sf"/>
</dbReference>
<keyword evidence="4" id="KW-1185">Reference proteome</keyword>
<comment type="caution">
    <text evidence="3">The sequence shown here is derived from an EMBL/GenBank/DDBJ whole genome shotgun (WGS) entry which is preliminary data.</text>
</comment>
<evidence type="ECO:0000313" key="4">
    <source>
        <dbReference type="Proteomes" id="UP000272193"/>
    </source>
</evidence>
<dbReference type="Gene3D" id="3.40.50.150">
    <property type="entry name" value="Vaccinia Virus protein VP39"/>
    <property type="match status" value="1"/>
</dbReference>
<gene>
    <name evidence="3" type="ORF">EDC62_2572</name>
</gene>
<dbReference type="Proteomes" id="UP000272193">
    <property type="component" value="Unassembled WGS sequence"/>
</dbReference>
<evidence type="ECO:0000313" key="3">
    <source>
        <dbReference type="EMBL" id="RPE62873.1"/>
    </source>
</evidence>
<evidence type="ECO:0000256" key="1">
    <source>
        <dbReference type="ARBA" id="ARBA00022679"/>
    </source>
</evidence>
<dbReference type="PANTHER" id="PTHR43861">
    <property type="entry name" value="TRANS-ACONITATE 2-METHYLTRANSFERASE-RELATED"/>
    <property type="match status" value="1"/>
</dbReference>
<dbReference type="EMBL" id="RKQL01000008">
    <property type="protein sequence ID" value="RPE62873.1"/>
    <property type="molecule type" value="Genomic_DNA"/>
</dbReference>
<reference evidence="3 4" key="1">
    <citation type="submission" date="2018-11" db="EMBL/GenBank/DDBJ databases">
        <title>Genomic Encyclopedia of Type Strains, Phase IV (KMG-IV): sequencing the most valuable type-strain genomes for metagenomic binning, comparative biology and taxonomic classification.</title>
        <authorList>
            <person name="Goeker M."/>
        </authorList>
    </citation>
    <scope>NUCLEOTIDE SEQUENCE [LARGE SCALE GENOMIC DNA]</scope>
    <source>
        <strain evidence="3 4">DSM 101684</strain>
    </source>
</reference>
<keyword evidence="1 3" id="KW-0808">Transferase</keyword>
<proteinExistence type="predicted"/>
<dbReference type="SUPFAM" id="SSF53335">
    <property type="entry name" value="S-adenosyl-L-methionine-dependent methyltransferases"/>
    <property type="match status" value="1"/>
</dbReference>
<sequence>MTLMNTPANPWDERFAGPDYKYGTEPNAFLRAQAAERLRAPAEVLVPGDGEGRNGVWLARQGHRVTSVDYSTVGLQKTQALAAQHGVAVQTVHADLANWAPPPEAYDALALVYVHLPASFRRSAHQRLAAGLRPGGWLILEAFHPAQLAFDSGGPKDLDMLYTPALLDADFEARLEPVLRWDGIVELSEGPGHQGRAHVTRWVGRRR</sequence>
<feature type="domain" description="Methyltransferase" evidence="2">
    <location>
        <begin position="44"/>
        <end position="136"/>
    </location>
</feature>
<dbReference type="Pfam" id="PF13649">
    <property type="entry name" value="Methyltransf_25"/>
    <property type="match status" value="1"/>
</dbReference>
<dbReference type="GO" id="GO:0008168">
    <property type="term" value="F:methyltransferase activity"/>
    <property type="evidence" value="ECO:0007669"/>
    <property type="project" value="UniProtKB-KW"/>
</dbReference>
<dbReference type="GO" id="GO:0032259">
    <property type="term" value="P:methylation"/>
    <property type="evidence" value="ECO:0007669"/>
    <property type="project" value="UniProtKB-KW"/>
</dbReference>
<keyword evidence="3" id="KW-0489">Methyltransferase</keyword>
<dbReference type="AlphaFoldDB" id="A0A3N4TWE4"/>
<accession>A0A3N4TWE4</accession>
<dbReference type="InterPro" id="IPR041698">
    <property type="entry name" value="Methyltransf_25"/>
</dbReference>
<dbReference type="CDD" id="cd02440">
    <property type="entry name" value="AdoMet_MTases"/>
    <property type="match status" value="1"/>
</dbReference>
<dbReference type="PANTHER" id="PTHR43861:SF3">
    <property type="entry name" value="PUTATIVE (AFU_ORTHOLOGUE AFUA_2G14390)-RELATED"/>
    <property type="match status" value="1"/>
</dbReference>
<organism evidence="3 4">
    <name type="scientific">Tibeticola sediminis</name>
    <dbReference type="NCBI Taxonomy" id="1917811"/>
    <lineage>
        <taxon>Bacteria</taxon>
        <taxon>Pseudomonadati</taxon>
        <taxon>Pseudomonadota</taxon>
        <taxon>Betaproteobacteria</taxon>
        <taxon>Burkholderiales</taxon>
        <taxon>Comamonadaceae</taxon>
        <taxon>Tibeticola</taxon>
    </lineage>
</organism>